<protein>
    <submittedName>
        <fullName evidence="1">Uncharacterized protein</fullName>
    </submittedName>
</protein>
<evidence type="ECO:0000313" key="1">
    <source>
        <dbReference type="EnsemblPlants" id="OB01G46440.1"/>
    </source>
</evidence>
<evidence type="ECO:0000313" key="2">
    <source>
        <dbReference type="Proteomes" id="UP000006038"/>
    </source>
</evidence>
<keyword evidence="2" id="KW-1185">Reference proteome</keyword>
<organism evidence="1">
    <name type="scientific">Oryza brachyantha</name>
    <name type="common">malo sina</name>
    <dbReference type="NCBI Taxonomy" id="4533"/>
    <lineage>
        <taxon>Eukaryota</taxon>
        <taxon>Viridiplantae</taxon>
        <taxon>Streptophyta</taxon>
        <taxon>Embryophyta</taxon>
        <taxon>Tracheophyta</taxon>
        <taxon>Spermatophyta</taxon>
        <taxon>Magnoliopsida</taxon>
        <taxon>Liliopsida</taxon>
        <taxon>Poales</taxon>
        <taxon>Poaceae</taxon>
        <taxon>BOP clade</taxon>
        <taxon>Oryzoideae</taxon>
        <taxon>Oryzeae</taxon>
        <taxon>Oryzinae</taxon>
        <taxon>Oryza</taxon>
    </lineage>
</organism>
<accession>J3L5Y8</accession>
<dbReference type="Proteomes" id="UP000006038">
    <property type="component" value="Chromosome 1"/>
</dbReference>
<dbReference type="HOGENOM" id="CLU_2691662_0_0_1"/>
<dbReference type="Gramene" id="OB01G46440.1">
    <property type="protein sequence ID" value="OB01G46440.1"/>
    <property type="gene ID" value="OB01G46440"/>
</dbReference>
<dbReference type="EnsemblPlants" id="OB01G46440.1">
    <property type="protein sequence ID" value="OB01G46440.1"/>
    <property type="gene ID" value="OB01G46440"/>
</dbReference>
<name>J3L5Y8_ORYBR</name>
<proteinExistence type="predicted"/>
<reference evidence="1" key="2">
    <citation type="submission" date="2013-04" db="UniProtKB">
        <authorList>
            <consortium name="EnsemblPlants"/>
        </authorList>
    </citation>
    <scope>IDENTIFICATION</scope>
</reference>
<reference evidence="1" key="1">
    <citation type="journal article" date="2013" name="Nat. Commun.">
        <title>Whole-genome sequencing of Oryza brachyantha reveals mechanisms underlying Oryza genome evolution.</title>
        <authorList>
            <person name="Chen J."/>
            <person name="Huang Q."/>
            <person name="Gao D."/>
            <person name="Wang J."/>
            <person name="Lang Y."/>
            <person name="Liu T."/>
            <person name="Li B."/>
            <person name="Bai Z."/>
            <person name="Luis Goicoechea J."/>
            <person name="Liang C."/>
            <person name="Chen C."/>
            <person name="Zhang W."/>
            <person name="Sun S."/>
            <person name="Liao Y."/>
            <person name="Zhang X."/>
            <person name="Yang L."/>
            <person name="Song C."/>
            <person name="Wang M."/>
            <person name="Shi J."/>
            <person name="Liu G."/>
            <person name="Liu J."/>
            <person name="Zhou H."/>
            <person name="Zhou W."/>
            <person name="Yu Q."/>
            <person name="An N."/>
            <person name="Chen Y."/>
            <person name="Cai Q."/>
            <person name="Wang B."/>
            <person name="Liu B."/>
            <person name="Min J."/>
            <person name="Huang Y."/>
            <person name="Wu H."/>
            <person name="Li Z."/>
            <person name="Zhang Y."/>
            <person name="Yin Y."/>
            <person name="Song W."/>
            <person name="Jiang J."/>
            <person name="Jackson S.A."/>
            <person name="Wing R.A."/>
            <person name="Wang J."/>
            <person name="Chen M."/>
        </authorList>
    </citation>
    <scope>NUCLEOTIDE SEQUENCE [LARGE SCALE GENOMIC DNA]</scope>
    <source>
        <strain evidence="1">cv. IRGC 101232</strain>
    </source>
</reference>
<sequence>MCNTAATAPLVPRSHPLPKATLYSTGCFPIFQNVLEQEILLAHRFLFIKEKIVLLRTAVGGGKKVPLIRLHNYR</sequence>
<dbReference type="AlphaFoldDB" id="J3L5Y8"/>